<dbReference type="GO" id="GO:0008987">
    <property type="term" value="F:quinolinate synthetase A activity"/>
    <property type="evidence" value="ECO:0007669"/>
    <property type="project" value="UniProtKB-UniRule"/>
</dbReference>
<dbReference type="EMBL" id="JAJFAT010000010">
    <property type="protein sequence ID" value="MCC3145253.1"/>
    <property type="molecule type" value="Genomic_DNA"/>
</dbReference>
<evidence type="ECO:0000256" key="3">
    <source>
        <dbReference type="ARBA" id="ARBA00022485"/>
    </source>
</evidence>
<keyword evidence="12" id="KW-1185">Reference proteome</keyword>
<dbReference type="InterPro" id="IPR036094">
    <property type="entry name" value="NadA_sf"/>
</dbReference>
<dbReference type="Proteomes" id="UP001199296">
    <property type="component" value="Unassembled WGS sequence"/>
</dbReference>
<feature type="binding site" evidence="10">
    <location>
        <position position="212"/>
    </location>
    <ligand>
        <name>iminosuccinate</name>
        <dbReference type="ChEBI" id="CHEBI:77875"/>
    </ligand>
</feature>
<comment type="pathway">
    <text evidence="1 10">Cofactor biosynthesis; NAD(+) biosynthesis; quinolinate from iminoaspartate: step 1/1.</text>
</comment>
<keyword evidence="9 10" id="KW-0411">Iron-sulfur</keyword>
<comment type="similarity">
    <text evidence="10">Belongs to the quinolinate synthase family. Type 2 subfamily.</text>
</comment>
<evidence type="ECO:0000256" key="6">
    <source>
        <dbReference type="ARBA" id="ARBA00022679"/>
    </source>
</evidence>
<comment type="function">
    <text evidence="10">Catalyzes the condensation of iminoaspartate with dihydroxyacetone phosphate to form quinolinate.</text>
</comment>
<keyword evidence="8 10" id="KW-0408">Iron</keyword>
<dbReference type="GO" id="GO:0005829">
    <property type="term" value="C:cytosol"/>
    <property type="evidence" value="ECO:0007669"/>
    <property type="project" value="TreeGrafter"/>
</dbReference>
<accession>A0AAW4X0C0</accession>
<evidence type="ECO:0000256" key="8">
    <source>
        <dbReference type="ARBA" id="ARBA00023004"/>
    </source>
</evidence>
<dbReference type="HAMAP" id="MF_00568">
    <property type="entry name" value="NadA_type2"/>
    <property type="match status" value="1"/>
</dbReference>
<comment type="cofactor">
    <cofactor evidence="10">
        <name>[4Fe-4S] cluster</name>
        <dbReference type="ChEBI" id="CHEBI:49883"/>
    </cofactor>
    <text evidence="10">Binds 1 [4Fe-4S] cluster per subunit.</text>
</comment>
<feature type="binding site" evidence="10">
    <location>
        <position position="169"/>
    </location>
    <ligand>
        <name>[4Fe-4S] cluster</name>
        <dbReference type="ChEBI" id="CHEBI:49883"/>
    </ligand>
</feature>
<dbReference type="PANTHER" id="PTHR30573">
    <property type="entry name" value="QUINOLINATE SYNTHETASE A"/>
    <property type="match status" value="1"/>
</dbReference>
<feature type="binding site" evidence="10">
    <location>
        <position position="127"/>
    </location>
    <ligand>
        <name>iminosuccinate</name>
        <dbReference type="ChEBI" id="CHEBI:77875"/>
    </ligand>
</feature>
<dbReference type="Gene3D" id="3.40.50.10800">
    <property type="entry name" value="NadA-like"/>
    <property type="match status" value="3"/>
</dbReference>
<keyword evidence="4 10" id="KW-0963">Cytoplasm</keyword>
<proteinExistence type="inferred from homology"/>
<dbReference type="SUPFAM" id="SSF142754">
    <property type="entry name" value="NadA-like"/>
    <property type="match status" value="1"/>
</dbReference>
<dbReference type="NCBIfam" id="NF006878">
    <property type="entry name" value="PRK09375.1-2"/>
    <property type="match status" value="1"/>
</dbReference>
<gene>
    <name evidence="10 11" type="primary">nadA</name>
    <name evidence="11" type="ORF">LJ207_07940</name>
</gene>
<keyword evidence="3 10" id="KW-0004">4Fe-4S</keyword>
<feature type="binding site" evidence="10">
    <location>
        <position position="84"/>
    </location>
    <ligand>
        <name>[4Fe-4S] cluster</name>
        <dbReference type="ChEBI" id="CHEBI:49883"/>
    </ligand>
</feature>
<dbReference type="GO" id="GO:0051539">
    <property type="term" value="F:4 iron, 4 sulfur cluster binding"/>
    <property type="evidence" value="ECO:0007669"/>
    <property type="project" value="UniProtKB-KW"/>
</dbReference>
<dbReference type="Pfam" id="PF02445">
    <property type="entry name" value="NadA"/>
    <property type="match status" value="1"/>
</dbReference>
<keyword evidence="5 10" id="KW-0662">Pyridine nucleotide biosynthesis</keyword>
<sequence>MFEQLDKIAKYKKERNAVILAHNYQADLIQDIADYVGDSFGLSQKAAQLENDLIVFCGVNFMAESAKILSPDKIVLNPEINADCPMARMAGVEKLRELKAKHPQAAVVTYVNSTAAVKAESDVCCTSSNAVKIVESLPQKKIIFLPDKNLADYVNKRTNKEIIYWEGFCPTHHSVTLEDLKKSRELFPNTEILAHPECRAEVLAEADYIGSTAGILNYARESSAQSFIIGTEMGLLHRLKKENPAKEFHLLSSQLICRDMKKTSLEKVARALENMETKVEIDEKIRLKAAKALQAMLEIGG</sequence>
<dbReference type="FunFam" id="3.40.50.10800:FF:000003">
    <property type="entry name" value="Quinolinate synthase A"/>
    <property type="match status" value="1"/>
</dbReference>
<dbReference type="AlphaFoldDB" id="A0AAW4X0C0"/>
<dbReference type="RefSeq" id="WP_229345843.1">
    <property type="nucleotide sequence ID" value="NZ_JAJFAT010000010.1"/>
</dbReference>
<dbReference type="PANTHER" id="PTHR30573:SF0">
    <property type="entry name" value="QUINOLINATE SYNTHASE, CHLOROPLASTIC"/>
    <property type="match status" value="1"/>
</dbReference>
<dbReference type="NCBIfam" id="TIGR00550">
    <property type="entry name" value="nadA"/>
    <property type="match status" value="1"/>
</dbReference>
<keyword evidence="6 10" id="KW-0808">Transferase</keyword>
<dbReference type="InterPro" id="IPR023066">
    <property type="entry name" value="Quinolinate_synth_type2"/>
</dbReference>
<evidence type="ECO:0000256" key="1">
    <source>
        <dbReference type="ARBA" id="ARBA00005065"/>
    </source>
</evidence>
<evidence type="ECO:0000313" key="12">
    <source>
        <dbReference type="Proteomes" id="UP001199296"/>
    </source>
</evidence>
<evidence type="ECO:0000256" key="10">
    <source>
        <dbReference type="HAMAP-Rule" id="MF_00568"/>
    </source>
</evidence>
<dbReference type="InterPro" id="IPR003473">
    <property type="entry name" value="NadA"/>
</dbReference>
<keyword evidence="7 10" id="KW-0479">Metal-binding</keyword>
<evidence type="ECO:0000256" key="5">
    <source>
        <dbReference type="ARBA" id="ARBA00022642"/>
    </source>
</evidence>
<dbReference type="NCBIfam" id="NF006879">
    <property type="entry name" value="PRK09375.1-4"/>
    <property type="match status" value="1"/>
</dbReference>
<dbReference type="EC" id="2.5.1.72" evidence="2 10"/>
<evidence type="ECO:0000256" key="7">
    <source>
        <dbReference type="ARBA" id="ARBA00022723"/>
    </source>
</evidence>
<comment type="caution">
    <text evidence="11">The sequence shown here is derived from an EMBL/GenBank/DDBJ whole genome shotgun (WGS) entry which is preliminary data.</text>
</comment>
<feature type="binding site" evidence="10">
    <location>
        <position position="39"/>
    </location>
    <ligand>
        <name>iminosuccinate</name>
        <dbReference type="ChEBI" id="CHEBI:77875"/>
    </ligand>
</feature>
<feature type="binding site" evidence="10">
    <location>
        <begin position="110"/>
        <end position="112"/>
    </location>
    <ligand>
        <name>iminosuccinate</name>
        <dbReference type="ChEBI" id="CHEBI:77875"/>
    </ligand>
</feature>
<organism evidence="11 12">
    <name type="scientific">Halanaerobium polyolivorans</name>
    <dbReference type="NCBI Taxonomy" id="2886943"/>
    <lineage>
        <taxon>Bacteria</taxon>
        <taxon>Bacillati</taxon>
        <taxon>Bacillota</taxon>
        <taxon>Clostridia</taxon>
        <taxon>Halanaerobiales</taxon>
        <taxon>Halanaerobiaceae</taxon>
        <taxon>Halanaerobium</taxon>
    </lineage>
</organism>
<evidence type="ECO:0000313" key="11">
    <source>
        <dbReference type="EMBL" id="MCC3145253.1"/>
    </source>
</evidence>
<feature type="binding site" evidence="10">
    <location>
        <begin position="195"/>
        <end position="197"/>
    </location>
    <ligand>
        <name>iminosuccinate</name>
        <dbReference type="ChEBI" id="CHEBI:77875"/>
    </ligand>
</feature>
<dbReference type="GO" id="GO:0034628">
    <property type="term" value="P:'de novo' NAD+ biosynthetic process from L-aspartate"/>
    <property type="evidence" value="ECO:0007669"/>
    <property type="project" value="TreeGrafter"/>
</dbReference>
<reference evidence="11 12" key="1">
    <citation type="submission" date="2021-10" db="EMBL/GenBank/DDBJ databases">
        <authorList>
            <person name="Grouzdev D.S."/>
            <person name="Pantiukh K.S."/>
            <person name="Krutkina M.S."/>
        </authorList>
    </citation>
    <scope>NUCLEOTIDE SEQUENCE [LARGE SCALE GENOMIC DNA]</scope>
    <source>
        <strain evidence="11 12">Z-7514</strain>
    </source>
</reference>
<dbReference type="GO" id="GO:0046872">
    <property type="term" value="F:metal ion binding"/>
    <property type="evidence" value="ECO:0007669"/>
    <property type="project" value="UniProtKB-KW"/>
</dbReference>
<evidence type="ECO:0000256" key="9">
    <source>
        <dbReference type="ARBA" id="ARBA00023014"/>
    </source>
</evidence>
<evidence type="ECO:0000256" key="2">
    <source>
        <dbReference type="ARBA" id="ARBA00012669"/>
    </source>
</evidence>
<name>A0AAW4X0C0_9FIRM</name>
<evidence type="ECO:0000256" key="4">
    <source>
        <dbReference type="ARBA" id="ARBA00022490"/>
    </source>
</evidence>
<protein>
    <recommendedName>
        <fullName evidence="2 10">Quinolinate synthase</fullName>
        <ecNumber evidence="2 10">2.5.1.72</ecNumber>
    </recommendedName>
</protein>
<feature type="binding site" evidence="10">
    <location>
        <position position="22"/>
    </location>
    <ligand>
        <name>iminosuccinate</name>
        <dbReference type="ChEBI" id="CHEBI:77875"/>
    </ligand>
</feature>
<comment type="subcellular location">
    <subcellularLocation>
        <location evidence="10">Cytoplasm</location>
    </subcellularLocation>
</comment>
<feature type="binding site" evidence="10">
    <location>
        <position position="257"/>
    </location>
    <ligand>
        <name>[4Fe-4S] cluster</name>
        <dbReference type="ChEBI" id="CHEBI:49883"/>
    </ligand>
</feature>
<comment type="catalytic activity">
    <reaction evidence="10">
        <text>iminosuccinate + dihydroxyacetone phosphate = quinolinate + phosphate + 2 H2O + H(+)</text>
        <dbReference type="Rhea" id="RHEA:25888"/>
        <dbReference type="ChEBI" id="CHEBI:15377"/>
        <dbReference type="ChEBI" id="CHEBI:15378"/>
        <dbReference type="ChEBI" id="CHEBI:29959"/>
        <dbReference type="ChEBI" id="CHEBI:43474"/>
        <dbReference type="ChEBI" id="CHEBI:57642"/>
        <dbReference type="ChEBI" id="CHEBI:77875"/>
        <dbReference type="EC" id="2.5.1.72"/>
    </reaction>
</comment>